<evidence type="ECO:0000259" key="5">
    <source>
        <dbReference type="PROSITE" id="PS51379"/>
    </source>
</evidence>
<dbReference type="SUPFAM" id="SSF54862">
    <property type="entry name" value="4Fe-4S ferredoxins"/>
    <property type="match status" value="1"/>
</dbReference>
<dbReference type="PANTHER" id="PTHR43687:SF2">
    <property type="entry name" value="FERREDOXIN 3"/>
    <property type="match status" value="1"/>
</dbReference>
<dbReference type="GO" id="GO:0051539">
    <property type="term" value="F:4 iron, 4 sulfur cluster binding"/>
    <property type="evidence" value="ECO:0007669"/>
    <property type="project" value="UniProtKB-KW"/>
</dbReference>
<evidence type="ECO:0000256" key="2">
    <source>
        <dbReference type="ARBA" id="ARBA00022723"/>
    </source>
</evidence>
<dbReference type="Gene3D" id="3.30.70.20">
    <property type="match status" value="1"/>
</dbReference>
<evidence type="ECO:0000256" key="3">
    <source>
        <dbReference type="ARBA" id="ARBA00023004"/>
    </source>
</evidence>
<sequence length="103" mass="11883">MAQDRSTYTGLPRNEIDWFPRIDQEKCKPDKCNLQCVKYCPFGVFGQKGNGVVEVVKPYECNVGDESCSFQCPFDAISFPTREELKEMLRRVRAKYFPSQSSL</sequence>
<comment type="caution">
    <text evidence="6">The sequence shown here is derived from an EMBL/GenBank/DDBJ whole genome shotgun (WGS) entry which is preliminary data.</text>
</comment>
<keyword evidence="4" id="KW-0411">Iron-sulfur</keyword>
<dbReference type="GO" id="GO:0046872">
    <property type="term" value="F:metal ion binding"/>
    <property type="evidence" value="ECO:0007669"/>
    <property type="project" value="UniProtKB-KW"/>
</dbReference>
<proteinExistence type="predicted"/>
<evidence type="ECO:0000256" key="1">
    <source>
        <dbReference type="ARBA" id="ARBA00022485"/>
    </source>
</evidence>
<name>A0A7C6A911_UNCW3</name>
<dbReference type="PROSITE" id="PS51379">
    <property type="entry name" value="4FE4S_FER_2"/>
    <property type="match status" value="1"/>
</dbReference>
<reference evidence="6" key="1">
    <citation type="journal article" date="2020" name="mSystems">
        <title>Genome- and Community-Level Interaction Insights into Carbon Utilization and Element Cycling Functions of Hydrothermarchaeota in Hydrothermal Sediment.</title>
        <authorList>
            <person name="Zhou Z."/>
            <person name="Liu Y."/>
            <person name="Xu W."/>
            <person name="Pan J."/>
            <person name="Luo Z.H."/>
            <person name="Li M."/>
        </authorList>
    </citation>
    <scope>NUCLEOTIDE SEQUENCE [LARGE SCALE GENOMIC DNA]</scope>
    <source>
        <strain evidence="6">SpSt-876</strain>
    </source>
</reference>
<evidence type="ECO:0000256" key="4">
    <source>
        <dbReference type="ARBA" id="ARBA00023014"/>
    </source>
</evidence>
<protein>
    <submittedName>
        <fullName evidence="6">Ferredoxin family protein</fullName>
    </submittedName>
</protein>
<dbReference type="PANTHER" id="PTHR43687">
    <property type="entry name" value="ADENYLYLSULFATE REDUCTASE, BETA SUBUNIT"/>
    <property type="match status" value="1"/>
</dbReference>
<feature type="domain" description="4Fe-4S ferredoxin-type" evidence="5">
    <location>
        <begin position="18"/>
        <end position="50"/>
    </location>
</feature>
<organism evidence="6">
    <name type="scientific">candidate division WOR-3 bacterium</name>
    <dbReference type="NCBI Taxonomy" id="2052148"/>
    <lineage>
        <taxon>Bacteria</taxon>
        <taxon>Bacteria division WOR-3</taxon>
    </lineage>
</organism>
<accession>A0A7C6A911</accession>
<keyword evidence="3" id="KW-0408">Iron</keyword>
<keyword evidence="1" id="KW-0004">4Fe-4S</keyword>
<dbReference type="InterPro" id="IPR050572">
    <property type="entry name" value="Fe-S_Ferredoxin"/>
</dbReference>
<evidence type="ECO:0000313" key="6">
    <source>
        <dbReference type="EMBL" id="HHS52171.1"/>
    </source>
</evidence>
<keyword evidence="2" id="KW-0479">Metal-binding</keyword>
<dbReference type="EMBL" id="DTLI01000127">
    <property type="protein sequence ID" value="HHS52171.1"/>
    <property type="molecule type" value="Genomic_DNA"/>
</dbReference>
<dbReference type="InterPro" id="IPR017896">
    <property type="entry name" value="4Fe4S_Fe-S-bd"/>
</dbReference>
<gene>
    <name evidence="6" type="ORF">ENW73_04810</name>
</gene>
<dbReference type="AlphaFoldDB" id="A0A7C6A911"/>